<dbReference type="AlphaFoldDB" id="A0AA41X0J5"/>
<accession>A0AA41X0J5</accession>
<feature type="domain" description="Transglutaminase-like" evidence="1">
    <location>
        <begin position="177"/>
        <end position="247"/>
    </location>
</feature>
<protein>
    <submittedName>
        <fullName evidence="2">Transglutaminase family protein</fullName>
    </submittedName>
</protein>
<dbReference type="Pfam" id="PF01841">
    <property type="entry name" value="Transglut_core"/>
    <property type="match status" value="1"/>
</dbReference>
<dbReference type="EMBL" id="JANATA010000030">
    <property type="protein sequence ID" value="MCP3429695.1"/>
    <property type="molecule type" value="Genomic_DNA"/>
</dbReference>
<dbReference type="SUPFAM" id="SSF54001">
    <property type="entry name" value="Cysteine proteinases"/>
    <property type="match status" value="1"/>
</dbReference>
<evidence type="ECO:0000313" key="3">
    <source>
        <dbReference type="Proteomes" id="UP001165413"/>
    </source>
</evidence>
<sequence length="292" mass="32779">MKYKITHTTVYQYADKVSLSQNQARLMPANLAQQTCLESELRISPVPSFQYSYLDSFNNLVTHFDITVQHQILAVTSTHVVEIAQRPQLELVYIDTHWEAVHSSVHRPLNKAGLDIYLHSLPTTYTHSTPDILAYTQVSFSPGRDMLMACKCLMERIFNDFEFDSQATTVNATAPDIFALKKGVCQDFVHVALACLRSIGLACQYVSGYIETFPPEGEEKLVGADATHAWYAVFLPSHGWIEFDPTNNVLPSNQHIRLATGRDYLDVAPLKGLIYGGGDHQLDVSVDMNRIN</sequence>
<evidence type="ECO:0000259" key="1">
    <source>
        <dbReference type="SMART" id="SM00460"/>
    </source>
</evidence>
<dbReference type="SMART" id="SM00460">
    <property type="entry name" value="TGc"/>
    <property type="match status" value="1"/>
</dbReference>
<dbReference type="PANTHER" id="PTHR33490:SF7">
    <property type="entry name" value="BLR2979 PROTEIN"/>
    <property type="match status" value="1"/>
</dbReference>
<dbReference type="RefSeq" id="WP_254102353.1">
    <property type="nucleotide sequence ID" value="NZ_JANATA010000030.1"/>
</dbReference>
<proteinExistence type="predicted"/>
<dbReference type="Gene3D" id="3.10.620.30">
    <property type="match status" value="1"/>
</dbReference>
<dbReference type="InterPro" id="IPR002931">
    <property type="entry name" value="Transglutaminase-like"/>
</dbReference>
<comment type="caution">
    <text evidence="2">The sequence shown here is derived from an EMBL/GenBank/DDBJ whole genome shotgun (WGS) entry which is preliminary data.</text>
</comment>
<dbReference type="Proteomes" id="UP001165413">
    <property type="component" value="Unassembled WGS sequence"/>
</dbReference>
<reference evidence="2" key="1">
    <citation type="submission" date="2022-07" db="EMBL/GenBank/DDBJ databases">
        <title>Characterization of the Novel Bacterium Alteromonas immobilis LMIT006 and Alteromonas gregis LMIT007.</title>
        <authorList>
            <person name="Lin X."/>
        </authorList>
    </citation>
    <scope>NUCLEOTIDE SEQUENCE</scope>
    <source>
        <strain evidence="2">LMIT007</strain>
    </source>
</reference>
<dbReference type="InterPro" id="IPR038765">
    <property type="entry name" value="Papain-like_cys_pep_sf"/>
</dbReference>
<name>A0AA41X0J5_9ALTE</name>
<keyword evidence="3" id="KW-1185">Reference proteome</keyword>
<dbReference type="PANTHER" id="PTHR33490">
    <property type="entry name" value="BLR5614 PROTEIN-RELATED"/>
    <property type="match status" value="1"/>
</dbReference>
<evidence type="ECO:0000313" key="2">
    <source>
        <dbReference type="EMBL" id="MCP3429695.1"/>
    </source>
</evidence>
<organism evidence="2 3">
    <name type="scientific">Opacimonas viscosa</name>
    <dbReference type="NCBI Taxonomy" id="2961944"/>
    <lineage>
        <taxon>Bacteria</taxon>
        <taxon>Pseudomonadati</taxon>
        <taxon>Pseudomonadota</taxon>
        <taxon>Gammaproteobacteria</taxon>
        <taxon>Alteromonadales</taxon>
        <taxon>Alteromonadaceae</taxon>
        <taxon>Opacimonas</taxon>
    </lineage>
</organism>
<dbReference type="Pfam" id="PF08379">
    <property type="entry name" value="Bact_transglu_N"/>
    <property type="match status" value="1"/>
</dbReference>
<gene>
    <name evidence="2" type="ORF">NLF92_12180</name>
</gene>
<dbReference type="InterPro" id="IPR013589">
    <property type="entry name" value="Bac_transglu_N"/>
</dbReference>